<dbReference type="CDD" id="cd07960">
    <property type="entry name" value="Anticodon_Ia_Ile_BEm"/>
    <property type="match status" value="1"/>
</dbReference>
<evidence type="ECO:0000256" key="8">
    <source>
        <dbReference type="ARBA" id="ARBA00023146"/>
    </source>
</evidence>
<dbReference type="Gene3D" id="3.40.50.620">
    <property type="entry name" value="HUPs"/>
    <property type="match status" value="2"/>
</dbReference>
<evidence type="ECO:0008006" key="15">
    <source>
        <dbReference type="Google" id="ProtNLM"/>
    </source>
</evidence>
<feature type="domain" description="Aminoacyl-tRNA synthetase class Ia" evidence="11">
    <location>
        <begin position="371"/>
        <end position="609"/>
    </location>
</feature>
<dbReference type="GO" id="GO:0005524">
    <property type="term" value="F:ATP binding"/>
    <property type="evidence" value="ECO:0007669"/>
    <property type="project" value="UniProtKB-KW"/>
</dbReference>
<evidence type="ECO:0000256" key="1">
    <source>
        <dbReference type="ARBA" id="ARBA00005594"/>
    </source>
</evidence>
<evidence type="ECO:0000259" key="11">
    <source>
        <dbReference type="Pfam" id="PF00133"/>
    </source>
</evidence>
<evidence type="ECO:0000256" key="10">
    <source>
        <dbReference type="SAM" id="Phobius"/>
    </source>
</evidence>
<keyword evidence="4 9" id="KW-0547">Nucleotide-binding</keyword>
<organism evidence="13 14">
    <name type="scientific">Eleusine coracana subsp. coracana</name>
    <dbReference type="NCBI Taxonomy" id="191504"/>
    <lineage>
        <taxon>Eukaryota</taxon>
        <taxon>Viridiplantae</taxon>
        <taxon>Streptophyta</taxon>
        <taxon>Embryophyta</taxon>
        <taxon>Tracheophyta</taxon>
        <taxon>Spermatophyta</taxon>
        <taxon>Magnoliopsida</taxon>
        <taxon>Liliopsida</taxon>
        <taxon>Poales</taxon>
        <taxon>Poaceae</taxon>
        <taxon>PACMAD clade</taxon>
        <taxon>Chloridoideae</taxon>
        <taxon>Cynodonteae</taxon>
        <taxon>Eleusininae</taxon>
        <taxon>Eleusine</taxon>
    </lineage>
</organism>
<feature type="transmembrane region" description="Helical" evidence="10">
    <location>
        <begin position="811"/>
        <end position="835"/>
    </location>
</feature>
<dbReference type="GO" id="GO:0002161">
    <property type="term" value="F:aminoacyl-tRNA deacylase activity"/>
    <property type="evidence" value="ECO:0007669"/>
    <property type="project" value="InterPro"/>
</dbReference>
<dbReference type="Proteomes" id="UP001054889">
    <property type="component" value="Unassembled WGS sequence"/>
</dbReference>
<keyword evidence="10" id="KW-0812">Transmembrane</keyword>
<reference evidence="13" key="2">
    <citation type="submission" date="2021-12" db="EMBL/GenBank/DDBJ databases">
        <title>Resequencing data analysis of finger millet.</title>
        <authorList>
            <person name="Hatakeyama M."/>
            <person name="Aluri S."/>
            <person name="Balachadran M.T."/>
            <person name="Sivarajan S.R."/>
            <person name="Poveda L."/>
            <person name="Shimizu-Inatsugi R."/>
            <person name="Schlapbach R."/>
            <person name="Sreeman S.M."/>
            <person name="Shimizu K.K."/>
        </authorList>
    </citation>
    <scope>NUCLEOTIDE SEQUENCE</scope>
</reference>
<keyword evidence="3" id="KW-0479">Metal-binding</keyword>
<dbReference type="GO" id="GO:0004822">
    <property type="term" value="F:isoleucine-tRNA ligase activity"/>
    <property type="evidence" value="ECO:0007669"/>
    <property type="project" value="TreeGrafter"/>
</dbReference>
<feature type="transmembrane region" description="Helical" evidence="10">
    <location>
        <begin position="841"/>
        <end position="865"/>
    </location>
</feature>
<accession>A0AAV5EGF7</accession>
<dbReference type="InterPro" id="IPR033708">
    <property type="entry name" value="Anticodon_Ile_BEm"/>
</dbReference>
<dbReference type="GO" id="GO:0046872">
    <property type="term" value="F:metal ion binding"/>
    <property type="evidence" value="ECO:0007669"/>
    <property type="project" value="UniProtKB-KW"/>
</dbReference>
<dbReference type="InterPro" id="IPR050081">
    <property type="entry name" value="Ile-tRNA_ligase"/>
</dbReference>
<evidence type="ECO:0000256" key="5">
    <source>
        <dbReference type="ARBA" id="ARBA00022833"/>
    </source>
</evidence>
<dbReference type="Pfam" id="PF14802">
    <property type="entry name" value="TMEM192"/>
    <property type="match status" value="1"/>
</dbReference>
<dbReference type="Pfam" id="PF08264">
    <property type="entry name" value="Anticodon_1"/>
    <property type="match status" value="1"/>
</dbReference>
<keyword evidence="7 9" id="KW-0648">Protein biosynthesis</keyword>
<keyword evidence="5" id="KW-0862">Zinc</keyword>
<evidence type="ECO:0000256" key="2">
    <source>
        <dbReference type="ARBA" id="ARBA00022598"/>
    </source>
</evidence>
<name>A0AAV5EGF7_ELECO</name>
<dbReference type="InterPro" id="IPR014729">
    <property type="entry name" value="Rossmann-like_a/b/a_fold"/>
</dbReference>
<dbReference type="GO" id="GO:0009791">
    <property type="term" value="P:post-embryonic development"/>
    <property type="evidence" value="ECO:0007669"/>
    <property type="project" value="UniProtKB-ARBA"/>
</dbReference>
<dbReference type="FunFam" id="1.10.10.830:FF:000003">
    <property type="entry name" value="Isoleucine--tRNA ligase, chloroplastic/mitochondrial"/>
    <property type="match status" value="1"/>
</dbReference>
<feature type="transmembrane region" description="Helical" evidence="10">
    <location>
        <begin position="886"/>
        <end position="907"/>
    </location>
</feature>
<feature type="domain" description="Aminoacyl-tRNA synthetase class Ia" evidence="11">
    <location>
        <begin position="128"/>
        <end position="210"/>
    </location>
</feature>
<evidence type="ECO:0000256" key="4">
    <source>
        <dbReference type="ARBA" id="ARBA00022741"/>
    </source>
</evidence>
<comment type="caution">
    <text evidence="13">The sequence shown here is derived from an EMBL/GenBank/DDBJ whole genome shotgun (WGS) entry which is preliminary data.</text>
</comment>
<dbReference type="AlphaFoldDB" id="A0AAV5EGF7"/>
<evidence type="ECO:0000256" key="3">
    <source>
        <dbReference type="ARBA" id="ARBA00022723"/>
    </source>
</evidence>
<dbReference type="InterPro" id="IPR001412">
    <property type="entry name" value="aa-tRNA-synth_I_CS"/>
</dbReference>
<dbReference type="SUPFAM" id="SSF50677">
    <property type="entry name" value="ValRS/IleRS/LeuRS editing domain"/>
    <property type="match status" value="1"/>
</dbReference>
<dbReference type="Gene3D" id="3.90.740.10">
    <property type="entry name" value="Valyl/Leucyl/Isoleucyl-tRNA synthetase, editing domain"/>
    <property type="match status" value="1"/>
</dbReference>
<feature type="transmembrane region" description="Helical" evidence="10">
    <location>
        <begin position="913"/>
        <end position="939"/>
    </location>
</feature>
<gene>
    <name evidence="13" type="primary">gb10015</name>
    <name evidence="13" type="ORF">PR202_gb10015</name>
</gene>
<dbReference type="PROSITE" id="PS00178">
    <property type="entry name" value="AA_TRNA_LIGASE_I"/>
    <property type="match status" value="1"/>
</dbReference>
<keyword evidence="10" id="KW-1133">Transmembrane helix</keyword>
<dbReference type="InterPro" id="IPR009008">
    <property type="entry name" value="Val/Leu/Ile-tRNA-synth_edit"/>
</dbReference>
<evidence type="ECO:0000256" key="6">
    <source>
        <dbReference type="ARBA" id="ARBA00022840"/>
    </source>
</evidence>
<keyword evidence="8 9" id="KW-0030">Aminoacyl-tRNA synthetase</keyword>
<evidence type="ECO:0000313" key="14">
    <source>
        <dbReference type="Proteomes" id="UP001054889"/>
    </source>
</evidence>
<dbReference type="CDD" id="cd00818">
    <property type="entry name" value="IleRS_core"/>
    <property type="match status" value="1"/>
</dbReference>
<dbReference type="GO" id="GO:0005739">
    <property type="term" value="C:mitochondrion"/>
    <property type="evidence" value="ECO:0007669"/>
    <property type="project" value="TreeGrafter"/>
</dbReference>
<comment type="similarity">
    <text evidence="1 9">Belongs to the class-I aminoacyl-tRNA synthetase family.</text>
</comment>
<dbReference type="GO" id="GO:0032543">
    <property type="term" value="P:mitochondrial translation"/>
    <property type="evidence" value="ECO:0007669"/>
    <property type="project" value="TreeGrafter"/>
</dbReference>
<dbReference type="SUPFAM" id="SSF52374">
    <property type="entry name" value="Nucleotidylyl transferase"/>
    <property type="match status" value="1"/>
</dbReference>
<dbReference type="InterPro" id="IPR029399">
    <property type="entry name" value="TMEM192"/>
</dbReference>
<dbReference type="Gene3D" id="1.10.730.20">
    <property type="match status" value="2"/>
</dbReference>
<dbReference type="InterPro" id="IPR002300">
    <property type="entry name" value="aa-tRNA-synth_Ia"/>
</dbReference>
<dbReference type="InterPro" id="IPR009080">
    <property type="entry name" value="tRNAsynth_Ia_anticodon-bd"/>
</dbReference>
<sequence length="1146" mass="129479">MDAASCCRVFSTQRCRFPLRRLAAAPRPFCTESGGLAAPLISKRRSRGPVMAAKKAAEGESRLARVLIGLSMRNWCTFVWYCGNTSFGGGVGYTWGTKHEDGKYKHTVDLPKTTFGLRANSVVREPELQKLWEENQVLKRVSERNTGATFVLHDGPPYANGDLHMGHALNKILKDIINRYKVFGCCSSYSVAVNPELSYAVVEVQSVLESESTSGGKLRKVGNILNSENKLFVVVASDLVSTLETKWGVKLVVQKSFPGSALEHCRYIHPVNDNECSVVLGGDYITTESGTGLVHTAPGHGQEDYQTGLKYGLPIISPVDDDGNFTAEAGQFSGLSVLGAGNAAVVKYLDEQHLLILEESYKHKYPYDWRSKEPTIFRATEQWFASVDGFRNAAMDAIGRVTWVPPQGENRIVAMTSSRSDWCISRQRTWGVPIPVFYHVDSQEPLITEETIEHIKAIVSKKGSDAWWYMTTEELLPEKYRDKASEYRKGTDTMDVWFDSGSSWAAVLAKRDGLNFPADIYLEGSDQHRGWFQSSLLTSIATTGKAPYRSVITHGFVLDEKGFKMSKSLGNVVDPEKMIVGGKNQKEEPGYGADVLRLWVSSVDYAGDVLIGPQILRQMSDMYRKLRGTMRFLLANLHDWKMLQRFAIVDLSNFYFDVAKDRLYVGVSFTRKSCQTVLNAHLLYLVRAIAPIMPHLAEDVWQNLPFQYTLQDGYPAKFVFDLKWPEKNEEWLAVPKDDVDFMSVILELRSEVNKILENARTGKLIGSSLDAKVYLHTESTETVSKLKELSSASNDADALHRLFIITLHHSYIMFLILQAGFAAVAISAPWIFLFVPDMIPFLPPLLCSANVILLVLTGVFQQYWVHQVRKVRLQGYYDFSQKLKRIARLQFATIAYGTALMLLIMVWQPLLHILSISLLLRIPIVIEVACAGCFMSLYICSEYVTCVHFVLTGHIHKYNSLDGQPDILRSLYSALQPSSTSEDRRYYDGRLSDQQMALLQYQRENIHYLSEEVLRLQECLSKYQRTDAGISPQVDLAHLLASRDQELRALTAEMNQVHSELQLARGLIDEKDSEIQRIRVSNNQYIEENDRLRAILGEWSARAAKVLVFGYILQLERALEAERVSNIELRKNIAKFRGHLYKEQET</sequence>
<dbReference type="SUPFAM" id="SSF47323">
    <property type="entry name" value="Anticodon-binding domain of a subclass of class I aminoacyl-tRNA synthetases"/>
    <property type="match status" value="1"/>
</dbReference>
<proteinExistence type="inferred from homology"/>
<dbReference type="PANTHER" id="PTHR42765:SF1">
    <property type="entry name" value="ISOLEUCINE--TRNA LIGASE, MITOCHONDRIAL"/>
    <property type="match status" value="1"/>
</dbReference>
<dbReference type="Gene3D" id="1.10.10.830">
    <property type="entry name" value="Ile-tRNA synthetase CP2 domain-like"/>
    <property type="match status" value="1"/>
</dbReference>
<dbReference type="Pfam" id="PF00133">
    <property type="entry name" value="tRNA-synt_1"/>
    <property type="match status" value="2"/>
</dbReference>
<protein>
    <recommendedName>
        <fullName evidence="15">Isoleucine--tRNA ligase</fullName>
    </recommendedName>
</protein>
<dbReference type="FunFam" id="3.90.740.10:FF:000013">
    <property type="entry name" value="Isoleucine--tRNA ligase, chloroplastic/mitochondrial"/>
    <property type="match status" value="1"/>
</dbReference>
<dbReference type="GO" id="GO:0048608">
    <property type="term" value="P:reproductive structure development"/>
    <property type="evidence" value="ECO:0007669"/>
    <property type="project" value="UniProtKB-ARBA"/>
</dbReference>
<keyword evidence="2 9" id="KW-0436">Ligase</keyword>
<feature type="domain" description="Methionyl/Valyl/Leucyl/Isoleucyl-tRNA synthetase anticodon-binding" evidence="12">
    <location>
        <begin position="643"/>
        <end position="774"/>
    </location>
</feature>
<evidence type="ECO:0000256" key="7">
    <source>
        <dbReference type="ARBA" id="ARBA00022917"/>
    </source>
</evidence>
<evidence type="ECO:0000259" key="12">
    <source>
        <dbReference type="Pfam" id="PF08264"/>
    </source>
</evidence>
<keyword evidence="6 9" id="KW-0067">ATP-binding</keyword>
<evidence type="ECO:0000313" key="13">
    <source>
        <dbReference type="EMBL" id="GJN22454.1"/>
    </source>
</evidence>
<keyword evidence="14" id="KW-1185">Reference proteome</keyword>
<dbReference type="PANTHER" id="PTHR42765">
    <property type="entry name" value="SOLEUCYL-TRNA SYNTHETASE"/>
    <property type="match status" value="1"/>
</dbReference>
<dbReference type="GO" id="GO:0006428">
    <property type="term" value="P:isoleucyl-tRNA aminoacylation"/>
    <property type="evidence" value="ECO:0007669"/>
    <property type="project" value="TreeGrafter"/>
</dbReference>
<keyword evidence="10" id="KW-0472">Membrane</keyword>
<dbReference type="InterPro" id="IPR013155">
    <property type="entry name" value="M/V/L/I-tRNA-synth_anticd-bd"/>
</dbReference>
<evidence type="ECO:0000256" key="9">
    <source>
        <dbReference type="RuleBase" id="RU363035"/>
    </source>
</evidence>
<dbReference type="EMBL" id="BQKI01000075">
    <property type="protein sequence ID" value="GJN22454.1"/>
    <property type="molecule type" value="Genomic_DNA"/>
</dbReference>
<dbReference type="GO" id="GO:0000049">
    <property type="term" value="F:tRNA binding"/>
    <property type="evidence" value="ECO:0007669"/>
    <property type="project" value="InterPro"/>
</dbReference>
<reference evidence="13" key="1">
    <citation type="journal article" date="2018" name="DNA Res.">
        <title>Multiple hybrid de novo genome assembly of finger millet, an orphan allotetraploid crop.</title>
        <authorList>
            <person name="Hatakeyama M."/>
            <person name="Aluri S."/>
            <person name="Balachadran M.T."/>
            <person name="Sivarajan S.R."/>
            <person name="Patrignani A."/>
            <person name="Gruter S."/>
            <person name="Poveda L."/>
            <person name="Shimizu-Inatsugi R."/>
            <person name="Baeten J."/>
            <person name="Francoijs K.J."/>
            <person name="Nataraja K.N."/>
            <person name="Reddy Y.A.N."/>
            <person name="Phadnis S."/>
            <person name="Ravikumar R.L."/>
            <person name="Schlapbach R."/>
            <person name="Sreeman S.M."/>
            <person name="Shimizu K.K."/>
        </authorList>
    </citation>
    <scope>NUCLEOTIDE SEQUENCE</scope>
</reference>